<comment type="caution">
    <text evidence="2">The sequence shown here is derived from an EMBL/GenBank/DDBJ whole genome shotgun (WGS) entry which is preliminary data.</text>
</comment>
<dbReference type="GO" id="GO:0010038">
    <property type="term" value="P:response to metal ion"/>
    <property type="evidence" value="ECO:0007669"/>
    <property type="project" value="InterPro"/>
</dbReference>
<evidence type="ECO:0008006" key="4">
    <source>
        <dbReference type="Google" id="ProtNLM"/>
    </source>
</evidence>
<dbReference type="GO" id="GO:0005507">
    <property type="term" value="F:copper ion binding"/>
    <property type="evidence" value="ECO:0007669"/>
    <property type="project" value="TreeGrafter"/>
</dbReference>
<evidence type="ECO:0000313" key="2">
    <source>
        <dbReference type="EMBL" id="KAF6003024.1"/>
    </source>
</evidence>
<dbReference type="OrthoDB" id="2017693at2759"/>
<evidence type="ECO:0000256" key="1">
    <source>
        <dbReference type="ARBA" id="ARBA00010169"/>
    </source>
</evidence>
<organism evidence="2 3">
    <name type="scientific">Cyanidiococcus yangmingshanensis</name>
    <dbReference type="NCBI Taxonomy" id="2690220"/>
    <lineage>
        <taxon>Eukaryota</taxon>
        <taxon>Rhodophyta</taxon>
        <taxon>Bangiophyceae</taxon>
        <taxon>Cyanidiales</taxon>
        <taxon>Cyanidiaceae</taxon>
        <taxon>Cyanidiococcus</taxon>
    </lineage>
</organism>
<comment type="similarity">
    <text evidence="1">Belongs to the CutA family.</text>
</comment>
<sequence length="189" mass="21383">MFCSPWPVTLRVRDLCRPSIGKRFLQPYFSVVHCSHRWFFRQNRGCLTRGAVRPLGGRSGGYVRPLRALMDSLRGAKTERTDLAVVIALCTVPEAATGERIAQTLLSARLVACVNIVPTIQSMYWWEGKIQNDKESLLIMKTRPALELAVIEAIRKAHPYEVPEILFLPVENGLPAYLEWVLEMTSKTS</sequence>
<dbReference type="PANTHER" id="PTHR23419:SF8">
    <property type="entry name" value="FI09726P"/>
    <property type="match status" value="1"/>
</dbReference>
<name>A0A7J7IK11_9RHOD</name>
<proteinExistence type="inferred from homology"/>
<keyword evidence="3" id="KW-1185">Reference proteome</keyword>
<dbReference type="SUPFAM" id="SSF54913">
    <property type="entry name" value="GlnB-like"/>
    <property type="match status" value="1"/>
</dbReference>
<gene>
    <name evidence="2" type="ORF">F1559_002768</name>
</gene>
<evidence type="ECO:0000313" key="3">
    <source>
        <dbReference type="Proteomes" id="UP000530660"/>
    </source>
</evidence>
<dbReference type="InterPro" id="IPR011322">
    <property type="entry name" value="N-reg_PII-like_a/b"/>
</dbReference>
<dbReference type="Gene3D" id="3.30.70.120">
    <property type="match status" value="1"/>
</dbReference>
<dbReference type="Proteomes" id="UP000530660">
    <property type="component" value="Unassembled WGS sequence"/>
</dbReference>
<dbReference type="EMBL" id="VWRR01000008">
    <property type="protein sequence ID" value="KAF6003024.1"/>
    <property type="molecule type" value="Genomic_DNA"/>
</dbReference>
<dbReference type="Pfam" id="PF03091">
    <property type="entry name" value="CutA1"/>
    <property type="match status" value="1"/>
</dbReference>
<dbReference type="PANTHER" id="PTHR23419">
    <property type="entry name" value="DIVALENT CATION TOLERANCE CUTA-RELATED"/>
    <property type="match status" value="1"/>
</dbReference>
<accession>A0A7J7IK11</accession>
<dbReference type="InterPro" id="IPR015867">
    <property type="entry name" value="N-reg_PII/ATP_PRibTrfase_C"/>
</dbReference>
<dbReference type="AlphaFoldDB" id="A0A7J7IK11"/>
<reference evidence="2 3" key="1">
    <citation type="journal article" date="2020" name="J. Phycol.">
        <title>Comparative genome analysis reveals Cyanidiococcus gen. nov., a new extremophilic red algal genus sister to Cyanidioschyzon (Cyanidioschyzonaceae, Rhodophyta).</title>
        <authorList>
            <person name="Liu S.-L."/>
            <person name="Chiang Y.-R."/>
            <person name="Yoon H.S."/>
            <person name="Fu H.-Y."/>
        </authorList>
    </citation>
    <scope>NUCLEOTIDE SEQUENCE [LARGE SCALE GENOMIC DNA]</scope>
    <source>
        <strain evidence="2 3">THAL066</strain>
    </source>
</reference>
<dbReference type="InterPro" id="IPR004323">
    <property type="entry name" value="Ion_tolerance_CutA"/>
</dbReference>
<protein>
    <recommendedName>
        <fullName evidence="4">Divalent-cation tolerance protein CutA</fullName>
    </recommendedName>
</protein>